<evidence type="ECO:0000256" key="3">
    <source>
        <dbReference type="ARBA" id="ARBA00022475"/>
    </source>
</evidence>
<evidence type="ECO:0000256" key="5">
    <source>
        <dbReference type="ARBA" id="ARBA00022989"/>
    </source>
</evidence>
<feature type="domain" description="EamA" evidence="8">
    <location>
        <begin position="2"/>
        <end position="135"/>
    </location>
</feature>
<evidence type="ECO:0000313" key="9">
    <source>
        <dbReference type="EMBL" id="MFC4559593.1"/>
    </source>
</evidence>
<keyword evidence="10" id="KW-1185">Reference proteome</keyword>
<feature type="transmembrane region" description="Helical" evidence="7">
    <location>
        <begin position="269"/>
        <end position="286"/>
    </location>
</feature>
<comment type="similarity">
    <text evidence="2">Belongs to the EamA transporter family.</text>
</comment>
<dbReference type="EMBL" id="JBHSFU010000009">
    <property type="protein sequence ID" value="MFC4559593.1"/>
    <property type="molecule type" value="Genomic_DNA"/>
</dbReference>
<dbReference type="RefSeq" id="WP_390298054.1">
    <property type="nucleotide sequence ID" value="NZ_JBHSFU010000009.1"/>
</dbReference>
<dbReference type="SUPFAM" id="SSF103481">
    <property type="entry name" value="Multidrug resistance efflux transporter EmrE"/>
    <property type="match status" value="2"/>
</dbReference>
<feature type="transmembrane region" description="Helical" evidence="7">
    <location>
        <begin position="67"/>
        <end position="87"/>
    </location>
</feature>
<keyword evidence="3" id="KW-1003">Cell membrane</keyword>
<feature type="transmembrane region" description="Helical" evidence="7">
    <location>
        <begin position="5"/>
        <end position="24"/>
    </location>
</feature>
<accession>A0ABV9DMF3</accession>
<feature type="domain" description="EamA" evidence="8">
    <location>
        <begin position="149"/>
        <end position="286"/>
    </location>
</feature>
<feature type="transmembrane region" description="Helical" evidence="7">
    <location>
        <begin position="93"/>
        <end position="112"/>
    </location>
</feature>
<keyword evidence="6 7" id="KW-0472">Membrane</keyword>
<comment type="caution">
    <text evidence="9">The sequence shown here is derived from an EMBL/GenBank/DDBJ whole genome shotgun (WGS) entry which is preliminary data.</text>
</comment>
<dbReference type="PANTHER" id="PTHR32322:SF18">
    <property type="entry name" value="S-ADENOSYLMETHIONINE_S-ADENOSYLHOMOCYSTEINE TRANSPORTER"/>
    <property type="match status" value="1"/>
</dbReference>
<dbReference type="Pfam" id="PF00892">
    <property type="entry name" value="EamA"/>
    <property type="match status" value="2"/>
</dbReference>
<dbReference type="Proteomes" id="UP001595989">
    <property type="component" value="Unassembled WGS sequence"/>
</dbReference>
<dbReference type="PANTHER" id="PTHR32322">
    <property type="entry name" value="INNER MEMBRANE TRANSPORTER"/>
    <property type="match status" value="1"/>
</dbReference>
<gene>
    <name evidence="9" type="ORF">ACFO3D_15450</name>
</gene>
<evidence type="ECO:0000259" key="8">
    <source>
        <dbReference type="Pfam" id="PF00892"/>
    </source>
</evidence>
<protein>
    <submittedName>
        <fullName evidence="9">DMT family transporter</fullName>
    </submittedName>
</protein>
<dbReference type="InterPro" id="IPR037185">
    <property type="entry name" value="EmrE-like"/>
</dbReference>
<feature type="transmembrane region" description="Helical" evidence="7">
    <location>
        <begin position="147"/>
        <end position="166"/>
    </location>
</feature>
<evidence type="ECO:0000256" key="2">
    <source>
        <dbReference type="ARBA" id="ARBA00007362"/>
    </source>
</evidence>
<evidence type="ECO:0000256" key="4">
    <source>
        <dbReference type="ARBA" id="ARBA00022692"/>
    </source>
</evidence>
<keyword evidence="4 7" id="KW-0812">Transmembrane</keyword>
<evidence type="ECO:0000256" key="6">
    <source>
        <dbReference type="ARBA" id="ARBA00023136"/>
    </source>
</evidence>
<feature type="transmembrane region" description="Helical" evidence="7">
    <location>
        <begin position="214"/>
        <end position="232"/>
    </location>
</feature>
<organism evidence="9 10">
    <name type="scientific">Virgibacillus kekensis</name>
    <dbReference type="NCBI Taxonomy" id="202261"/>
    <lineage>
        <taxon>Bacteria</taxon>
        <taxon>Bacillati</taxon>
        <taxon>Bacillota</taxon>
        <taxon>Bacilli</taxon>
        <taxon>Bacillales</taxon>
        <taxon>Bacillaceae</taxon>
        <taxon>Virgibacillus</taxon>
    </lineage>
</organism>
<name>A0ABV9DMF3_9BACI</name>
<feature type="transmembrane region" description="Helical" evidence="7">
    <location>
        <begin position="244"/>
        <end position="263"/>
    </location>
</feature>
<evidence type="ECO:0000256" key="1">
    <source>
        <dbReference type="ARBA" id="ARBA00004651"/>
    </source>
</evidence>
<keyword evidence="5 7" id="KW-1133">Transmembrane helix</keyword>
<evidence type="ECO:0000256" key="7">
    <source>
        <dbReference type="SAM" id="Phobius"/>
    </source>
</evidence>
<evidence type="ECO:0000313" key="10">
    <source>
        <dbReference type="Proteomes" id="UP001595989"/>
    </source>
</evidence>
<proteinExistence type="inferred from homology"/>
<feature type="transmembrane region" description="Helical" evidence="7">
    <location>
        <begin position="119"/>
        <end position="135"/>
    </location>
</feature>
<dbReference type="InterPro" id="IPR050638">
    <property type="entry name" value="AA-Vitamin_Transporters"/>
</dbReference>
<feature type="transmembrane region" description="Helical" evidence="7">
    <location>
        <begin position="178"/>
        <end position="202"/>
    </location>
</feature>
<comment type="subcellular location">
    <subcellularLocation>
        <location evidence="1">Cell membrane</location>
        <topology evidence="1">Multi-pass membrane protein</topology>
    </subcellularLocation>
</comment>
<feature type="transmembrane region" description="Helical" evidence="7">
    <location>
        <begin position="30"/>
        <end position="47"/>
    </location>
</feature>
<reference evidence="10" key="1">
    <citation type="journal article" date="2019" name="Int. J. Syst. Evol. Microbiol.">
        <title>The Global Catalogue of Microorganisms (GCM) 10K type strain sequencing project: providing services to taxonomists for standard genome sequencing and annotation.</title>
        <authorList>
            <consortium name="The Broad Institute Genomics Platform"/>
            <consortium name="The Broad Institute Genome Sequencing Center for Infectious Disease"/>
            <person name="Wu L."/>
            <person name="Ma J."/>
        </authorList>
    </citation>
    <scope>NUCLEOTIDE SEQUENCE [LARGE SCALE GENOMIC DNA]</scope>
    <source>
        <strain evidence="10">CGMCC 4.7426</strain>
    </source>
</reference>
<dbReference type="InterPro" id="IPR000620">
    <property type="entry name" value="EamA_dom"/>
</dbReference>
<sequence length="296" mass="32592">MYAYILLIFVVIFYSGNILTGRAINELPPITIAFFRLLVAFIALLPLGARKAWKTRQLFFTYKKPFLLMTLTGITLFNTCIYGALQFSTATRVSVLEAVIPVATALLSVWVLKERLIGIQWVGVLLSFTGAVWVITEGDIFTLIQSWNTGDILMIGAILLWAVYSVNVKNYMHLFPSYAAVLVMTGISVIALLPILLVEWALVGVPYITTPGNMAGLLYLGIFPSFIALILYNRAIDLLSASKASVFLSFLPVVTMIGAALWLGEKINSVQIIGALIVIGGVFLTNRPKKTKRSYS</sequence>